<reference evidence="2 3" key="1">
    <citation type="submission" date="2025-04" db="UniProtKB">
        <authorList>
            <consortium name="RefSeq"/>
        </authorList>
    </citation>
    <scope>IDENTIFICATION</scope>
</reference>
<dbReference type="GeneID" id="117557739"/>
<gene>
    <name evidence="2 3 4" type="primary">LOC117557739</name>
</gene>
<organism evidence="1 2">
    <name type="scientific">Gymnodraco acuticeps</name>
    <name type="common">Antarctic dragonfish</name>
    <dbReference type="NCBI Taxonomy" id="8218"/>
    <lineage>
        <taxon>Eukaryota</taxon>
        <taxon>Metazoa</taxon>
        <taxon>Chordata</taxon>
        <taxon>Craniata</taxon>
        <taxon>Vertebrata</taxon>
        <taxon>Euteleostomi</taxon>
        <taxon>Actinopterygii</taxon>
        <taxon>Neopterygii</taxon>
        <taxon>Teleostei</taxon>
        <taxon>Neoteleostei</taxon>
        <taxon>Acanthomorphata</taxon>
        <taxon>Eupercaria</taxon>
        <taxon>Perciformes</taxon>
        <taxon>Notothenioidei</taxon>
        <taxon>Bathydraconidae</taxon>
        <taxon>Gymnodraco</taxon>
    </lineage>
</organism>
<dbReference type="PANTHER" id="PTHR31025">
    <property type="entry name" value="SI:CH211-196P9.1-RELATED"/>
    <property type="match status" value="1"/>
</dbReference>
<dbReference type="Proteomes" id="UP000515161">
    <property type="component" value="Unplaced"/>
</dbReference>
<evidence type="ECO:0000313" key="4">
    <source>
        <dbReference type="RefSeq" id="XP_034089604.1"/>
    </source>
</evidence>
<evidence type="ECO:0000313" key="2">
    <source>
        <dbReference type="RefSeq" id="XP_034089602.1"/>
    </source>
</evidence>
<proteinExistence type="predicted"/>
<evidence type="ECO:0000313" key="3">
    <source>
        <dbReference type="RefSeq" id="XP_034089603.1"/>
    </source>
</evidence>
<name>A0A6P8WQ55_GYMAC</name>
<keyword evidence="1" id="KW-1185">Reference proteome</keyword>
<dbReference type="AlphaFoldDB" id="A0A6P8WQ55"/>
<dbReference type="RefSeq" id="XP_034089603.1">
    <property type="nucleotide sequence ID" value="XM_034233712.1"/>
</dbReference>
<dbReference type="RefSeq" id="XP_034089602.1">
    <property type="nucleotide sequence ID" value="XM_034233711.1"/>
</dbReference>
<accession>A0A6P8WQ55</accession>
<dbReference type="RefSeq" id="XP_034089604.1">
    <property type="nucleotide sequence ID" value="XM_034233713.1"/>
</dbReference>
<protein>
    <submittedName>
        <fullName evidence="2 3">Uncharacterized protein LOC117557739</fullName>
    </submittedName>
</protein>
<dbReference type="KEGG" id="gacu:117557739"/>
<dbReference type="OrthoDB" id="7687839at2759"/>
<evidence type="ECO:0000313" key="1">
    <source>
        <dbReference type="Proteomes" id="UP000515161"/>
    </source>
</evidence>
<dbReference type="PANTHER" id="PTHR31025:SF29">
    <property type="entry name" value="SI:CH211-196P9.1"/>
    <property type="match status" value="1"/>
</dbReference>
<sequence>MLLKVRRGGTKKYVKLDEVHFSDFIRAVQQKFLIPENTMLKVTNEQGIEVDEDVFPEVATVQDICFVIDTDYDLPLAESSKNMDDCSNLTECVILTTCDLTNLQQHDEGPFSPSCTDTLSVSTSSGLSSDTSDAGCERIQPMRESTRARNMVEQVLTSKPAGLTVIKEYDDTGSLKDSTRRLMVNIIVAHMCEKEGRGVSKATKEFHALGIVSLFPSLKDPYSTKGYEHFYDIQSNKGFLEWRLKTVQRQSKPTSTFHDRVELQGGPTSSRSFGSINDLQTGDDCMEAMSLLHHTTDHDLVFQKMRETFHYRQQMIHDQQQSANILQMFPRFLDTKGLILQDFSLMFGAETASRFLERWNSGFKDKVLREARDQRDSSSEKSAEICAE</sequence>